<reference evidence="1 2" key="1">
    <citation type="journal article" date="2015" name="Genome Announc.">
        <title>Closed Genome Sequence of Octadecabacter temperatus SB1, the First Mesophilic Species of the Genus Octadecabacter.</title>
        <authorList>
            <person name="Voget S."/>
            <person name="Billerbeck S."/>
            <person name="Simon M."/>
            <person name="Daniel R."/>
        </authorList>
    </citation>
    <scope>NUCLEOTIDE SEQUENCE [LARGE SCALE GENOMIC DNA]</scope>
    <source>
        <strain evidence="1 2">SB1</strain>
    </source>
</reference>
<dbReference type="RefSeq" id="WP_074202247.1">
    <property type="nucleotide sequence ID" value="NZ_CP012160.1"/>
</dbReference>
<gene>
    <name evidence="1" type="ORF">OSB_13130</name>
</gene>
<sequence>MLILVKILLTLLTLAYSAIPTNYDLSDTHATNPSWTPHARWHVVWQVASYDLIALLSLFLIWTAGDDVTQLWIPTALAVCCLGGFWIAFFTQKIYGGAPQDKVNGVPKYQFTVFGREVATDANLTQFTPVTVLLVITVLLVARLNGLS</sequence>
<evidence type="ECO:0000313" key="1">
    <source>
        <dbReference type="EMBL" id="AKS45866.1"/>
    </source>
</evidence>
<organism evidence="1 2">
    <name type="scientific">Octadecabacter temperatus</name>
    <dbReference type="NCBI Taxonomy" id="1458307"/>
    <lineage>
        <taxon>Bacteria</taxon>
        <taxon>Pseudomonadati</taxon>
        <taxon>Pseudomonadota</taxon>
        <taxon>Alphaproteobacteria</taxon>
        <taxon>Rhodobacterales</taxon>
        <taxon>Roseobacteraceae</taxon>
        <taxon>Octadecabacter</taxon>
    </lineage>
</organism>
<proteinExistence type="predicted"/>
<dbReference type="AlphaFoldDB" id="A0A0K0Y4R6"/>
<keyword evidence="2" id="KW-1185">Reference proteome</keyword>
<dbReference type="Proteomes" id="UP000067444">
    <property type="component" value="Chromosome"/>
</dbReference>
<evidence type="ECO:0000313" key="2">
    <source>
        <dbReference type="Proteomes" id="UP000067444"/>
    </source>
</evidence>
<name>A0A0K0Y4R6_9RHOB</name>
<dbReference type="OrthoDB" id="122427at2"/>
<protein>
    <submittedName>
        <fullName evidence="1">Uncharacterized protein</fullName>
    </submittedName>
</protein>
<accession>A0A0K0Y4R6</accession>
<dbReference type="EMBL" id="CP012160">
    <property type="protein sequence ID" value="AKS45866.1"/>
    <property type="molecule type" value="Genomic_DNA"/>
</dbReference>
<dbReference type="KEGG" id="otm:OSB_13130"/>